<keyword evidence="2 5" id="KW-0547">Nucleotide-binding</keyword>
<dbReference type="SUPFAM" id="SSF52540">
    <property type="entry name" value="P-loop containing nucleoside triphosphate hydrolases"/>
    <property type="match status" value="1"/>
</dbReference>
<dbReference type="NCBIfam" id="TIGR00152">
    <property type="entry name" value="dephospho-CoA kinase"/>
    <property type="match status" value="1"/>
</dbReference>
<keyword evidence="4 5" id="KW-0173">Coenzyme A biosynthesis</keyword>
<organism evidence="7 8">
    <name type="scientific">Candidatus Venteria ishoeyi</name>
    <dbReference type="NCBI Taxonomy" id="1899563"/>
    <lineage>
        <taxon>Bacteria</taxon>
        <taxon>Pseudomonadati</taxon>
        <taxon>Pseudomonadota</taxon>
        <taxon>Gammaproteobacteria</taxon>
        <taxon>Thiotrichales</taxon>
        <taxon>Thiotrichaceae</taxon>
        <taxon>Venteria</taxon>
    </lineage>
</organism>
<evidence type="ECO:0000256" key="1">
    <source>
        <dbReference type="ARBA" id="ARBA00009018"/>
    </source>
</evidence>
<keyword evidence="5 7" id="KW-0418">Kinase</keyword>
<keyword evidence="5 7" id="KW-0808">Transferase</keyword>
<reference evidence="7 8" key="1">
    <citation type="submission" date="2016-10" db="EMBL/GenBank/DDBJ databases">
        <authorList>
            <person name="de Groot N.N."/>
        </authorList>
    </citation>
    <scope>NUCLEOTIDE SEQUENCE [LARGE SCALE GENOMIC DNA]</scope>
    <source>
        <strain evidence="7">MBHS1</strain>
    </source>
</reference>
<evidence type="ECO:0000256" key="5">
    <source>
        <dbReference type="HAMAP-Rule" id="MF_00376"/>
    </source>
</evidence>
<dbReference type="PANTHER" id="PTHR10695:SF46">
    <property type="entry name" value="BIFUNCTIONAL COENZYME A SYNTHASE-RELATED"/>
    <property type="match status" value="1"/>
</dbReference>
<evidence type="ECO:0000256" key="4">
    <source>
        <dbReference type="ARBA" id="ARBA00022993"/>
    </source>
</evidence>
<dbReference type="GO" id="GO:0015937">
    <property type="term" value="P:coenzyme A biosynthetic process"/>
    <property type="evidence" value="ECO:0007669"/>
    <property type="project" value="UniProtKB-UniRule"/>
</dbReference>
<dbReference type="PROSITE" id="PS51257">
    <property type="entry name" value="PROKAR_LIPOPROTEIN"/>
    <property type="match status" value="1"/>
</dbReference>
<name>A0A1H6FBM5_9GAMM</name>
<accession>A0A1H6FBM5</accession>
<evidence type="ECO:0000313" key="8">
    <source>
        <dbReference type="Proteomes" id="UP000236724"/>
    </source>
</evidence>
<dbReference type="EC" id="2.7.1.24" evidence="5 6"/>
<evidence type="ECO:0000256" key="2">
    <source>
        <dbReference type="ARBA" id="ARBA00022741"/>
    </source>
</evidence>
<dbReference type="InterPro" id="IPR027417">
    <property type="entry name" value="P-loop_NTPase"/>
</dbReference>
<dbReference type="InterPro" id="IPR001977">
    <property type="entry name" value="Depp_CoAkinase"/>
</dbReference>
<comment type="catalytic activity">
    <reaction evidence="5">
        <text>3'-dephospho-CoA + ATP = ADP + CoA + H(+)</text>
        <dbReference type="Rhea" id="RHEA:18245"/>
        <dbReference type="ChEBI" id="CHEBI:15378"/>
        <dbReference type="ChEBI" id="CHEBI:30616"/>
        <dbReference type="ChEBI" id="CHEBI:57287"/>
        <dbReference type="ChEBI" id="CHEBI:57328"/>
        <dbReference type="ChEBI" id="CHEBI:456216"/>
        <dbReference type="EC" id="2.7.1.24"/>
    </reaction>
</comment>
<dbReference type="GO" id="GO:0005524">
    <property type="term" value="F:ATP binding"/>
    <property type="evidence" value="ECO:0007669"/>
    <property type="project" value="UniProtKB-UniRule"/>
</dbReference>
<evidence type="ECO:0000256" key="6">
    <source>
        <dbReference type="NCBIfam" id="TIGR00152"/>
    </source>
</evidence>
<dbReference type="PROSITE" id="PS51219">
    <property type="entry name" value="DPCK"/>
    <property type="match status" value="1"/>
</dbReference>
<gene>
    <name evidence="5 7" type="primary">coaE</name>
    <name evidence="7" type="ORF">MBHS_02399</name>
</gene>
<dbReference type="GO" id="GO:0005737">
    <property type="term" value="C:cytoplasm"/>
    <property type="evidence" value="ECO:0007669"/>
    <property type="project" value="UniProtKB-SubCell"/>
</dbReference>
<evidence type="ECO:0000313" key="7">
    <source>
        <dbReference type="EMBL" id="SEH06536.1"/>
    </source>
</evidence>
<proteinExistence type="inferred from homology"/>
<dbReference type="Proteomes" id="UP000236724">
    <property type="component" value="Unassembled WGS sequence"/>
</dbReference>
<dbReference type="PANTHER" id="PTHR10695">
    <property type="entry name" value="DEPHOSPHO-COA KINASE-RELATED"/>
    <property type="match status" value="1"/>
</dbReference>
<comment type="similarity">
    <text evidence="1 5">Belongs to the CoaE family.</text>
</comment>
<keyword evidence="3 5" id="KW-0067">ATP-binding</keyword>
<dbReference type="EMBL" id="FMSV02000498">
    <property type="protein sequence ID" value="SEH06536.1"/>
    <property type="molecule type" value="Genomic_DNA"/>
</dbReference>
<dbReference type="HAMAP" id="MF_00376">
    <property type="entry name" value="Dephospho_CoA_kinase"/>
    <property type="match status" value="1"/>
</dbReference>
<feature type="binding site" evidence="5">
    <location>
        <begin position="16"/>
        <end position="21"/>
    </location>
    <ligand>
        <name>ATP</name>
        <dbReference type="ChEBI" id="CHEBI:30616"/>
    </ligand>
</feature>
<comment type="subcellular location">
    <subcellularLocation>
        <location evidence="5">Cytoplasm</location>
    </subcellularLocation>
</comment>
<sequence>MIAKHYNIVALTGGIACGKTQVSNAFAQLGVAVEDADVIARQLVQPGESALEDIVATFGKAVLLENGQLNRPLLRQQIFGDVAKKQQLEQILHPRIRQKMLQNIAHLNSVYCIFSVPLLIETRHNQDALIRQAQRVLVVDCPESLQRQRVQQRDNLDAGIISNILAAQCQRQTRLAYADDVIHNNTTLSELHKKVEKLHQFYLKNFHHPMP</sequence>
<dbReference type="GO" id="GO:0004140">
    <property type="term" value="F:dephospho-CoA kinase activity"/>
    <property type="evidence" value="ECO:0007669"/>
    <property type="project" value="UniProtKB-UniRule"/>
</dbReference>
<keyword evidence="8" id="KW-1185">Reference proteome</keyword>
<comment type="pathway">
    <text evidence="5">Cofactor biosynthesis; coenzyme A biosynthesis; CoA from (R)-pantothenate: step 5/5.</text>
</comment>
<protein>
    <recommendedName>
        <fullName evidence="5 6">Dephospho-CoA kinase</fullName>
        <ecNumber evidence="5 6">2.7.1.24</ecNumber>
    </recommendedName>
    <alternativeName>
        <fullName evidence="5">Dephosphocoenzyme A kinase</fullName>
    </alternativeName>
</protein>
<keyword evidence="5" id="KW-0963">Cytoplasm</keyword>
<dbReference type="RefSeq" id="WP_286019372.1">
    <property type="nucleotide sequence ID" value="NZ_FMSV02000498.1"/>
</dbReference>
<dbReference type="Gene3D" id="3.40.50.300">
    <property type="entry name" value="P-loop containing nucleotide triphosphate hydrolases"/>
    <property type="match status" value="1"/>
</dbReference>
<comment type="function">
    <text evidence="5">Catalyzes the phosphorylation of the 3'-hydroxyl group of dephosphocoenzyme A to form coenzyme A.</text>
</comment>
<dbReference type="UniPathway" id="UPA00241">
    <property type="reaction ID" value="UER00356"/>
</dbReference>
<dbReference type="CDD" id="cd02022">
    <property type="entry name" value="DPCK"/>
    <property type="match status" value="1"/>
</dbReference>
<dbReference type="Pfam" id="PF01121">
    <property type="entry name" value="CoaE"/>
    <property type="match status" value="1"/>
</dbReference>
<dbReference type="AlphaFoldDB" id="A0A1H6FBM5"/>
<evidence type="ECO:0000256" key="3">
    <source>
        <dbReference type="ARBA" id="ARBA00022840"/>
    </source>
</evidence>